<evidence type="ECO:0000256" key="10">
    <source>
        <dbReference type="ARBA" id="ARBA00023204"/>
    </source>
</evidence>
<comment type="cofactor">
    <cofactor evidence="1">
        <name>(6R)-5,10-methylene-5,6,7,8-tetrahydrofolate</name>
        <dbReference type="ChEBI" id="CHEBI:15636"/>
    </cofactor>
</comment>
<evidence type="ECO:0000256" key="8">
    <source>
        <dbReference type="ARBA" id="ARBA00022827"/>
    </source>
</evidence>
<dbReference type="GO" id="GO:0000719">
    <property type="term" value="P:photoreactive repair"/>
    <property type="evidence" value="ECO:0007669"/>
    <property type="project" value="TreeGrafter"/>
</dbReference>
<keyword evidence="6" id="KW-0285">Flavoprotein</keyword>
<keyword evidence="11 15" id="KW-0456">Lyase</keyword>
<evidence type="ECO:0000256" key="5">
    <source>
        <dbReference type="ARBA" id="ARBA00014046"/>
    </source>
</evidence>
<reference evidence="15 16" key="1">
    <citation type="submission" date="2019-03" db="EMBL/GenBank/DDBJ databases">
        <title>Deep-cultivation of Planctomycetes and their phenomic and genomic characterization uncovers novel biology.</title>
        <authorList>
            <person name="Wiegand S."/>
            <person name="Jogler M."/>
            <person name="Boedeker C."/>
            <person name="Pinto D."/>
            <person name="Vollmers J."/>
            <person name="Rivas-Marin E."/>
            <person name="Kohn T."/>
            <person name="Peeters S.H."/>
            <person name="Heuer A."/>
            <person name="Rast P."/>
            <person name="Oberbeckmann S."/>
            <person name="Bunk B."/>
            <person name="Jeske O."/>
            <person name="Meyerdierks A."/>
            <person name="Storesund J.E."/>
            <person name="Kallscheuer N."/>
            <person name="Luecker S."/>
            <person name="Lage O.M."/>
            <person name="Pohl T."/>
            <person name="Merkel B.J."/>
            <person name="Hornburger P."/>
            <person name="Mueller R.-W."/>
            <person name="Bruemmer F."/>
            <person name="Labrenz M."/>
            <person name="Spormann A.M."/>
            <person name="Op den Camp H."/>
            <person name="Overmann J."/>
            <person name="Amann R."/>
            <person name="Jetten M.S.M."/>
            <person name="Mascher T."/>
            <person name="Medema M.H."/>
            <person name="Devos D.P."/>
            <person name="Kaster A.-K."/>
            <person name="Ovreas L."/>
            <person name="Rohde M."/>
            <person name="Galperin M.Y."/>
            <person name="Jogler C."/>
        </authorList>
    </citation>
    <scope>NUCLEOTIDE SEQUENCE [LARGE SCALE GENOMIC DNA]</scope>
    <source>
        <strain evidence="15 16">V202</strain>
    </source>
</reference>
<evidence type="ECO:0000256" key="3">
    <source>
        <dbReference type="ARBA" id="ARBA00006409"/>
    </source>
</evidence>
<evidence type="ECO:0000256" key="4">
    <source>
        <dbReference type="ARBA" id="ARBA00013149"/>
    </source>
</evidence>
<evidence type="ECO:0000313" key="15">
    <source>
        <dbReference type="EMBL" id="QDU07802.1"/>
    </source>
</evidence>
<protein>
    <recommendedName>
        <fullName evidence="5">Deoxyribodipyrimidine photo-lyase</fullName>
        <ecNumber evidence="4">4.1.99.3</ecNumber>
    </recommendedName>
    <alternativeName>
        <fullName evidence="12">DNA photolyase</fullName>
    </alternativeName>
</protein>
<organism evidence="15 16">
    <name type="scientific">Gimesia aquarii</name>
    <dbReference type="NCBI Taxonomy" id="2527964"/>
    <lineage>
        <taxon>Bacteria</taxon>
        <taxon>Pseudomonadati</taxon>
        <taxon>Planctomycetota</taxon>
        <taxon>Planctomycetia</taxon>
        <taxon>Planctomycetales</taxon>
        <taxon>Planctomycetaceae</taxon>
        <taxon>Gimesia</taxon>
    </lineage>
</organism>
<dbReference type="InterPro" id="IPR052219">
    <property type="entry name" value="Photolyase_Class-2"/>
</dbReference>
<dbReference type="Proteomes" id="UP000318384">
    <property type="component" value="Chromosome"/>
</dbReference>
<dbReference type="InterPro" id="IPR036134">
    <property type="entry name" value="Crypto/Photolyase_FAD-like_sf"/>
</dbReference>
<dbReference type="PANTHER" id="PTHR10211">
    <property type="entry name" value="DEOXYRIBODIPYRIMIDINE PHOTOLYASE"/>
    <property type="match status" value="1"/>
</dbReference>
<dbReference type="RefSeq" id="WP_232098867.1">
    <property type="nucleotide sequence ID" value="NZ_CP037422.1"/>
</dbReference>
<dbReference type="InterPro" id="IPR014729">
    <property type="entry name" value="Rossmann-like_a/b/a_fold"/>
</dbReference>
<comment type="cofactor">
    <cofactor evidence="2">
        <name>FAD</name>
        <dbReference type="ChEBI" id="CHEBI:57692"/>
    </cofactor>
</comment>
<evidence type="ECO:0000256" key="13">
    <source>
        <dbReference type="ARBA" id="ARBA00033999"/>
    </source>
</evidence>
<dbReference type="GO" id="GO:0003677">
    <property type="term" value="F:DNA binding"/>
    <property type="evidence" value="ECO:0007669"/>
    <property type="project" value="UniProtKB-KW"/>
</dbReference>
<evidence type="ECO:0000256" key="11">
    <source>
        <dbReference type="ARBA" id="ARBA00023239"/>
    </source>
</evidence>
<evidence type="ECO:0000259" key="14">
    <source>
        <dbReference type="PROSITE" id="PS51645"/>
    </source>
</evidence>
<evidence type="ECO:0000256" key="1">
    <source>
        <dbReference type="ARBA" id="ARBA00001932"/>
    </source>
</evidence>
<sequence length="500" mass="58245">MSSINVPEIRLRRLNKHPINTNGDYVLYWMIANRRMDYNFSLQRAVEVCEQLNKPLLVFEALRCGYKWACDRIHQFVLEGMSVNQERFKDSTATYYCYVEPELDHGKGLLEALAKTACAIITDDFPCFFIPKMLRQVAPRLPVVVEAVDSNGLLPMRAAPQIYPTAYAFRRFLHNELPEYLRDKPQANPLAGKKLPNLKNIPSEIRARWKPISAKSLQTTSKILTKLPIDHEVGSVAFEGGAVAAKRALTSFLSKQFDHYIEQRNLPEEEVTSGLSPYLHFGHISAHHIFNQIIKQEEWSVEQVCDQKATGKRAGWWGMSETAEAYLDQLITWRELGYNMCWQREDYDQYESLPDWAQTTLENHARDPREYCYTLEEFEKSKTHDALWNAAQMQLVTEGRMHNYMRMLWGKKIIHWSESPQEALKIMIHLNNKYAVDGRNPNSYSGIFWCLGRYDRAWGPERPIFGKIRYMSSKNTARKFSVDGYLERYGNQKRQNSLFD</sequence>
<evidence type="ECO:0000256" key="6">
    <source>
        <dbReference type="ARBA" id="ARBA00022630"/>
    </source>
</evidence>
<dbReference type="GO" id="GO:0003904">
    <property type="term" value="F:deoxyribodipyrimidine photo-lyase activity"/>
    <property type="evidence" value="ECO:0007669"/>
    <property type="project" value="UniProtKB-EC"/>
</dbReference>
<proteinExistence type="inferred from homology"/>
<dbReference type="Gene3D" id="1.25.40.80">
    <property type="match status" value="1"/>
</dbReference>
<dbReference type="PANTHER" id="PTHR10211:SF0">
    <property type="entry name" value="DEOXYRIBODIPYRIMIDINE PHOTO-LYASE"/>
    <property type="match status" value="1"/>
</dbReference>
<evidence type="ECO:0000256" key="2">
    <source>
        <dbReference type="ARBA" id="ARBA00001974"/>
    </source>
</evidence>
<dbReference type="InterPro" id="IPR006050">
    <property type="entry name" value="DNA_photolyase_N"/>
</dbReference>
<accession>A0A517WRB4</accession>
<dbReference type="Gene3D" id="1.10.579.10">
    <property type="entry name" value="DNA Cyclobutane Dipyrimidine Photolyase, subunit A, domain 3"/>
    <property type="match status" value="1"/>
</dbReference>
<comment type="similarity">
    <text evidence="3">Belongs to the DNA photolyase class-2 family.</text>
</comment>
<comment type="catalytic activity">
    <reaction evidence="13">
        <text>cyclobutadipyrimidine (in DNA) = 2 pyrimidine residues (in DNA).</text>
        <dbReference type="EC" id="4.1.99.3"/>
    </reaction>
</comment>
<dbReference type="PROSITE" id="PS51645">
    <property type="entry name" value="PHR_CRY_ALPHA_BETA"/>
    <property type="match status" value="1"/>
</dbReference>
<keyword evidence="7" id="KW-0227">DNA damage</keyword>
<dbReference type="SUPFAM" id="SSF48173">
    <property type="entry name" value="Cryptochrome/photolyase FAD-binding domain"/>
    <property type="match status" value="1"/>
</dbReference>
<feature type="domain" description="Photolyase/cryptochrome alpha/beta" evidence="14">
    <location>
        <begin position="24"/>
        <end position="153"/>
    </location>
</feature>
<dbReference type="EC" id="4.1.99.3" evidence="4"/>
<evidence type="ECO:0000256" key="12">
    <source>
        <dbReference type="ARBA" id="ARBA00031671"/>
    </source>
</evidence>
<dbReference type="FunFam" id="1.10.579.10:FF:000002">
    <property type="entry name" value="Deoxyribodipyrimidine photolyase"/>
    <property type="match status" value="1"/>
</dbReference>
<evidence type="ECO:0000256" key="9">
    <source>
        <dbReference type="ARBA" id="ARBA00023125"/>
    </source>
</evidence>
<gene>
    <name evidence="15" type="ORF">V202x_11630</name>
</gene>
<keyword evidence="9" id="KW-0238">DNA-binding</keyword>
<name>A0A517WRB4_9PLAN</name>
<dbReference type="SUPFAM" id="SSF52425">
    <property type="entry name" value="Cryptochrome/photolyase, N-terminal domain"/>
    <property type="match status" value="1"/>
</dbReference>
<evidence type="ECO:0000313" key="16">
    <source>
        <dbReference type="Proteomes" id="UP000318384"/>
    </source>
</evidence>
<keyword evidence="16" id="KW-1185">Reference proteome</keyword>
<dbReference type="EMBL" id="CP037422">
    <property type="protein sequence ID" value="QDU07802.1"/>
    <property type="molecule type" value="Genomic_DNA"/>
</dbReference>
<dbReference type="InterPro" id="IPR036155">
    <property type="entry name" value="Crypto/Photolyase_N_sf"/>
</dbReference>
<dbReference type="AlphaFoldDB" id="A0A517WRB4"/>
<keyword evidence="8" id="KW-0274">FAD</keyword>
<evidence type="ECO:0000256" key="7">
    <source>
        <dbReference type="ARBA" id="ARBA00022763"/>
    </source>
</evidence>
<dbReference type="Gene3D" id="3.40.50.620">
    <property type="entry name" value="HUPs"/>
    <property type="match status" value="1"/>
</dbReference>
<keyword evidence="10" id="KW-0234">DNA repair</keyword>